<evidence type="ECO:0000256" key="6">
    <source>
        <dbReference type="SAM" id="SignalP"/>
    </source>
</evidence>
<sequence length="547" mass="59521">MKWTAAVVGCLVGAASVAANVLPKDRSLFRPPPPPADGVAAKFQTAAQATGSGTFEQLIDHENPSLGTFSQRYWWSSEYWAGPGSPVVFFTPGEGAADGYTGYLTNRTITGLFAQAIQGAAVILEHRYWGESSPFDELTVENLQYLTLPQSIADTTYFAKNVVLPFDTDGSSQATRAPWVFSGGSYSGALAGWVEAVDPGTFWAYHASSAVVETISDFWQYFAPVQDGMPQNCSADVSLVIDYVDGVLLNGTAAETQSLKEKFGLGGLEHADDFASALENGPWLWQSNQFYTGYSSFYQFCDYVEVGASQNPANSTPNANVPQNAVGSNASVPSAAGVGLQKALDGYATWMKELLIPGYCAGYGYWTDDGDISCFDTYNASSPIFTDISVDNAINRQWNWFLCNEPFDYWQDGAPAGRPSIVSRLVTPEYWERQCALFFPPEREYTYGHAEGKTVDDVNAYTGGWNTNTTRLVWTNGQFDPWKDATVSSDFRPDGPLESTAEAPVLMIPAGIHCSDLLAQNGIVNAGVQKVIDAEIAQIEQWVAEYY</sequence>
<protein>
    <recommendedName>
        <fullName evidence="9">Serine peptidase</fullName>
    </recommendedName>
</protein>
<dbReference type="Gene3D" id="3.40.50.1820">
    <property type="entry name" value="alpha/beta hydrolase"/>
    <property type="match status" value="2"/>
</dbReference>
<evidence type="ECO:0000313" key="7">
    <source>
        <dbReference type="EMBL" id="KAL1615599.1"/>
    </source>
</evidence>
<keyword evidence="5" id="KW-0325">Glycoprotein</keyword>
<keyword evidence="8" id="KW-1185">Reference proteome</keyword>
<dbReference type="EMBL" id="JAJVDC020000304">
    <property type="protein sequence ID" value="KAL1615599.1"/>
    <property type="molecule type" value="Genomic_DNA"/>
</dbReference>
<accession>A0ABR3SC95</accession>
<feature type="signal peptide" evidence="6">
    <location>
        <begin position="1"/>
        <end position="19"/>
    </location>
</feature>
<dbReference type="InterPro" id="IPR008758">
    <property type="entry name" value="Peptidase_S28"/>
</dbReference>
<dbReference type="PANTHER" id="PTHR11010:SF23">
    <property type="entry name" value="SERINE PEPTIDASE"/>
    <property type="match status" value="1"/>
</dbReference>
<comment type="caution">
    <text evidence="7">The sequence shown here is derived from an EMBL/GenBank/DDBJ whole genome shotgun (WGS) entry which is preliminary data.</text>
</comment>
<dbReference type="Proteomes" id="UP001521116">
    <property type="component" value="Unassembled WGS sequence"/>
</dbReference>
<feature type="chain" id="PRO_5045673827" description="Serine peptidase" evidence="6">
    <location>
        <begin position="20"/>
        <end position="547"/>
    </location>
</feature>
<evidence type="ECO:0000256" key="1">
    <source>
        <dbReference type="ARBA" id="ARBA00011079"/>
    </source>
</evidence>
<organism evidence="7 8">
    <name type="scientific">Neofusicoccum ribis</name>
    <dbReference type="NCBI Taxonomy" id="45134"/>
    <lineage>
        <taxon>Eukaryota</taxon>
        <taxon>Fungi</taxon>
        <taxon>Dikarya</taxon>
        <taxon>Ascomycota</taxon>
        <taxon>Pezizomycotina</taxon>
        <taxon>Dothideomycetes</taxon>
        <taxon>Dothideomycetes incertae sedis</taxon>
        <taxon>Botryosphaeriales</taxon>
        <taxon>Botryosphaeriaceae</taxon>
        <taxon>Neofusicoccum</taxon>
    </lineage>
</organism>
<proteinExistence type="inferred from homology"/>
<evidence type="ECO:0000256" key="2">
    <source>
        <dbReference type="ARBA" id="ARBA00022670"/>
    </source>
</evidence>
<keyword evidence="2" id="KW-0645">Protease</keyword>
<dbReference type="PANTHER" id="PTHR11010">
    <property type="entry name" value="PROTEASE S28 PRO-X CARBOXYPEPTIDASE-RELATED"/>
    <property type="match status" value="1"/>
</dbReference>
<evidence type="ECO:0000256" key="4">
    <source>
        <dbReference type="ARBA" id="ARBA00022801"/>
    </source>
</evidence>
<evidence type="ECO:0000313" key="8">
    <source>
        <dbReference type="Proteomes" id="UP001521116"/>
    </source>
</evidence>
<dbReference type="InterPro" id="IPR029058">
    <property type="entry name" value="AB_hydrolase_fold"/>
</dbReference>
<gene>
    <name evidence="7" type="ORF">SLS56_011750</name>
</gene>
<evidence type="ECO:0000256" key="3">
    <source>
        <dbReference type="ARBA" id="ARBA00022729"/>
    </source>
</evidence>
<name>A0ABR3SC95_9PEZI</name>
<keyword evidence="4" id="KW-0378">Hydrolase</keyword>
<evidence type="ECO:0008006" key="9">
    <source>
        <dbReference type="Google" id="ProtNLM"/>
    </source>
</evidence>
<keyword evidence="3 6" id="KW-0732">Signal</keyword>
<dbReference type="Pfam" id="PF05577">
    <property type="entry name" value="Peptidase_S28"/>
    <property type="match status" value="1"/>
</dbReference>
<dbReference type="SUPFAM" id="SSF53474">
    <property type="entry name" value="alpha/beta-Hydrolases"/>
    <property type="match status" value="1"/>
</dbReference>
<comment type="similarity">
    <text evidence="1">Belongs to the peptidase S28 family.</text>
</comment>
<evidence type="ECO:0000256" key="5">
    <source>
        <dbReference type="ARBA" id="ARBA00023180"/>
    </source>
</evidence>
<reference evidence="7 8" key="1">
    <citation type="submission" date="2024-02" db="EMBL/GenBank/DDBJ databases">
        <title>De novo assembly and annotation of 12 fungi associated with fruit tree decline syndrome in Ontario, Canada.</title>
        <authorList>
            <person name="Sulman M."/>
            <person name="Ellouze W."/>
            <person name="Ilyukhin E."/>
        </authorList>
    </citation>
    <scope>NUCLEOTIDE SEQUENCE [LARGE SCALE GENOMIC DNA]</scope>
    <source>
        <strain evidence="7 8">M1-105</strain>
    </source>
</reference>